<dbReference type="InterPro" id="IPR029063">
    <property type="entry name" value="SAM-dependent_MTases_sf"/>
</dbReference>
<evidence type="ECO:0000313" key="6">
    <source>
        <dbReference type="Proteomes" id="UP000182932"/>
    </source>
</evidence>
<name>A0A975ZQP6_9RHOB</name>
<protein>
    <submittedName>
        <fullName evidence="5">Methyltransferase domain-containing protein</fullName>
    </submittedName>
</protein>
<dbReference type="GO" id="GO:0032259">
    <property type="term" value="P:methylation"/>
    <property type="evidence" value="ECO:0007669"/>
    <property type="project" value="UniProtKB-KW"/>
</dbReference>
<dbReference type="RefSeq" id="WP_074839591.1">
    <property type="nucleotide sequence ID" value="NZ_CATMKJ010000021.1"/>
</dbReference>
<dbReference type="EMBL" id="FNYY01000026">
    <property type="protein sequence ID" value="SEK08147.1"/>
    <property type="molecule type" value="Genomic_DNA"/>
</dbReference>
<comment type="caution">
    <text evidence="5">The sequence shown here is derived from an EMBL/GenBank/DDBJ whole genome shotgun (WGS) entry which is preliminary data.</text>
</comment>
<dbReference type="GO" id="GO:0008757">
    <property type="term" value="F:S-adenosylmethionine-dependent methyltransferase activity"/>
    <property type="evidence" value="ECO:0007669"/>
    <property type="project" value="InterPro"/>
</dbReference>
<dbReference type="PANTHER" id="PTHR43464">
    <property type="entry name" value="METHYLTRANSFERASE"/>
    <property type="match status" value="1"/>
</dbReference>
<dbReference type="Gene3D" id="3.40.50.150">
    <property type="entry name" value="Vaccinia Virus protein VP39"/>
    <property type="match status" value="1"/>
</dbReference>
<proteinExistence type="predicted"/>
<evidence type="ECO:0000256" key="2">
    <source>
        <dbReference type="ARBA" id="ARBA00022679"/>
    </source>
</evidence>
<dbReference type="GeneID" id="80820747"/>
<keyword evidence="6" id="KW-1185">Reference proteome</keyword>
<keyword evidence="1 5" id="KW-0489">Methyltransferase</keyword>
<dbReference type="Pfam" id="PF08241">
    <property type="entry name" value="Methyltransf_11"/>
    <property type="match status" value="1"/>
</dbReference>
<sequence>MSNRATHDVWNGQSGADWAEHQPDLDLLLGQSMRRLAALLPLAPGRQVLEIGSGAGSFSLALAHAVAPGGRVLGLDVSEPLLRLARARAEGRGDLAFAKCDIQTDALDAAGFDICAAHVGMMFFSDPVVALTRLRRRLTSGGVIVFNGWAARGNPWFSLPLGVAERHLGPLPSPPLGETPPPGPLAFADVTYVTGLLRQAGYRQVEGWQETIAIRHPGGLDALMQTLAYVGPISTLYRLKQPGAAQKAHIAGEIREAFSAFVDAGGGIDMPGTMAFYRAVAP</sequence>
<organism evidence="5 6">
    <name type="scientific">Marinovum algicola</name>
    <dbReference type="NCBI Taxonomy" id="42444"/>
    <lineage>
        <taxon>Bacteria</taxon>
        <taxon>Pseudomonadati</taxon>
        <taxon>Pseudomonadota</taxon>
        <taxon>Alphaproteobacteria</taxon>
        <taxon>Rhodobacterales</taxon>
        <taxon>Roseobacteraceae</taxon>
        <taxon>Marinovum</taxon>
    </lineage>
</organism>
<dbReference type="SUPFAM" id="SSF53335">
    <property type="entry name" value="S-adenosyl-L-methionine-dependent methyltransferases"/>
    <property type="match status" value="1"/>
</dbReference>
<keyword evidence="3" id="KW-0949">S-adenosyl-L-methionine</keyword>
<evidence type="ECO:0000313" key="5">
    <source>
        <dbReference type="EMBL" id="SEK08147.1"/>
    </source>
</evidence>
<dbReference type="InterPro" id="IPR013216">
    <property type="entry name" value="Methyltransf_11"/>
</dbReference>
<accession>A0A975ZQP6</accession>
<dbReference type="CDD" id="cd02440">
    <property type="entry name" value="AdoMet_MTases"/>
    <property type="match status" value="1"/>
</dbReference>
<gene>
    <name evidence="5" type="ORF">SAMN04487940_1269</name>
</gene>
<reference evidence="5 6" key="1">
    <citation type="submission" date="2016-10" db="EMBL/GenBank/DDBJ databases">
        <authorList>
            <person name="Varghese N."/>
            <person name="Submissions S."/>
        </authorList>
    </citation>
    <scope>NUCLEOTIDE SEQUENCE [LARGE SCALE GENOMIC DNA]</scope>
    <source>
        <strain evidence="5 6">FF3</strain>
    </source>
</reference>
<evidence type="ECO:0000256" key="3">
    <source>
        <dbReference type="ARBA" id="ARBA00022691"/>
    </source>
</evidence>
<keyword evidence="2" id="KW-0808">Transferase</keyword>
<evidence type="ECO:0000259" key="4">
    <source>
        <dbReference type="Pfam" id="PF08241"/>
    </source>
</evidence>
<evidence type="ECO:0000256" key="1">
    <source>
        <dbReference type="ARBA" id="ARBA00022603"/>
    </source>
</evidence>
<dbReference type="AlphaFoldDB" id="A0A975ZQP6"/>
<feature type="domain" description="Methyltransferase type 11" evidence="4">
    <location>
        <begin position="49"/>
        <end position="146"/>
    </location>
</feature>
<dbReference type="PANTHER" id="PTHR43464:SF19">
    <property type="entry name" value="UBIQUINONE BIOSYNTHESIS O-METHYLTRANSFERASE, MITOCHONDRIAL"/>
    <property type="match status" value="1"/>
</dbReference>
<dbReference type="Proteomes" id="UP000182932">
    <property type="component" value="Unassembled WGS sequence"/>
</dbReference>